<comment type="caution">
    <text evidence="2">The sequence shown here is derived from an EMBL/GenBank/DDBJ whole genome shotgun (WGS) entry which is preliminary data.</text>
</comment>
<keyword evidence="3" id="KW-1185">Reference proteome</keyword>
<feature type="region of interest" description="Disordered" evidence="1">
    <location>
        <begin position="1"/>
        <end position="35"/>
    </location>
</feature>
<feature type="compositionally biased region" description="Low complexity" evidence="1">
    <location>
        <begin position="8"/>
        <end position="23"/>
    </location>
</feature>
<evidence type="ECO:0000313" key="3">
    <source>
        <dbReference type="Proteomes" id="UP000321328"/>
    </source>
</evidence>
<protein>
    <submittedName>
        <fullName evidence="2">Uncharacterized protein</fullName>
    </submittedName>
</protein>
<name>A0A511D4R2_9PSEU</name>
<dbReference type="AlphaFoldDB" id="A0A511D4R2"/>
<organism evidence="2 3">
    <name type="scientific">Pseudonocardia asaccharolytica DSM 44247 = NBRC 16224</name>
    <dbReference type="NCBI Taxonomy" id="1123024"/>
    <lineage>
        <taxon>Bacteria</taxon>
        <taxon>Bacillati</taxon>
        <taxon>Actinomycetota</taxon>
        <taxon>Actinomycetes</taxon>
        <taxon>Pseudonocardiales</taxon>
        <taxon>Pseudonocardiaceae</taxon>
        <taxon>Pseudonocardia</taxon>
    </lineage>
</organism>
<gene>
    <name evidence="2" type="ORF">PA7_36020</name>
</gene>
<dbReference type="Proteomes" id="UP000321328">
    <property type="component" value="Unassembled WGS sequence"/>
</dbReference>
<evidence type="ECO:0000256" key="1">
    <source>
        <dbReference type="SAM" id="MobiDB-lite"/>
    </source>
</evidence>
<reference evidence="2 3" key="1">
    <citation type="submission" date="2019-07" db="EMBL/GenBank/DDBJ databases">
        <title>Whole genome shotgun sequence of Pseudonocardia asaccharolytica NBRC 16224.</title>
        <authorList>
            <person name="Hosoyama A."/>
            <person name="Uohara A."/>
            <person name="Ohji S."/>
            <person name="Ichikawa N."/>
        </authorList>
    </citation>
    <scope>NUCLEOTIDE SEQUENCE [LARGE SCALE GENOMIC DNA]</scope>
    <source>
        <strain evidence="2 3">NBRC 16224</strain>
    </source>
</reference>
<proteinExistence type="predicted"/>
<sequence>MHPDAERTPNGVGVPTTPTTLTVAAPRHELGTSPAANAQWPDRLIRLLTQEVRAAVAGGLLTAAEGEQLLARLTLVIDQAMTPTRP</sequence>
<evidence type="ECO:0000313" key="2">
    <source>
        <dbReference type="EMBL" id="GEL19765.1"/>
    </source>
</evidence>
<dbReference type="RefSeq" id="WP_028931723.1">
    <property type="nucleotide sequence ID" value="NZ_AUII01000036.1"/>
</dbReference>
<dbReference type="EMBL" id="BJVI01000046">
    <property type="protein sequence ID" value="GEL19765.1"/>
    <property type="molecule type" value="Genomic_DNA"/>
</dbReference>
<accession>A0A511D4R2</accession>